<name>Q0FQ38_SALBH</name>
<gene>
    <name evidence="1" type="ORF">R2601_25001</name>
</gene>
<dbReference type="EMBL" id="AATQ01000016">
    <property type="protein sequence ID" value="EAU46216.1"/>
    <property type="molecule type" value="Genomic_DNA"/>
</dbReference>
<keyword evidence="2" id="KW-1185">Reference proteome</keyword>
<dbReference type="AlphaFoldDB" id="Q0FQ38"/>
<evidence type="ECO:0000313" key="1">
    <source>
        <dbReference type="EMBL" id="EAU46216.1"/>
    </source>
</evidence>
<organism evidence="1 2">
    <name type="scientific">Salipiger bermudensis (strain DSM 26914 / JCM 13377 / KCTC 12554 / HTCC2601)</name>
    <name type="common">Pelagibaca bermudensis</name>
    <dbReference type="NCBI Taxonomy" id="314265"/>
    <lineage>
        <taxon>Bacteria</taxon>
        <taxon>Pseudomonadati</taxon>
        <taxon>Pseudomonadota</taxon>
        <taxon>Alphaproteobacteria</taxon>
        <taxon>Rhodobacterales</taxon>
        <taxon>Roseobacteraceae</taxon>
        <taxon>Salipiger</taxon>
    </lineage>
</organism>
<accession>Q0FQ38</accession>
<reference evidence="1 2" key="1">
    <citation type="journal article" date="2010" name="J. Bacteriol.">
        <title>Genome sequences of Pelagibaca bermudensis HTCC2601T and Maritimibacter alkaliphilus HTCC2654T, the type strains of two marine Roseobacter genera.</title>
        <authorList>
            <person name="Thrash J.C."/>
            <person name="Cho J.C."/>
            <person name="Ferriera S."/>
            <person name="Johnson J."/>
            <person name="Vergin K.L."/>
            <person name="Giovannoni S.J."/>
        </authorList>
    </citation>
    <scope>NUCLEOTIDE SEQUENCE [LARGE SCALE GENOMIC DNA]</scope>
    <source>
        <strain evidence="2">DSM 26914 / JCM 13377 / KCTC 12554 / HTCC2601</strain>
    </source>
</reference>
<protein>
    <submittedName>
        <fullName evidence="1">Phospholipase, patatin-like family protein</fullName>
    </submittedName>
</protein>
<sequence>MRGGREGARETLDWLWHEVAGLRDISIPEWMHAWLPHPGTVSSAVQYSLPFAAGESVGRMLSPYAWGPLYRNPLEDILRRMEFADICADAGPEFFVSATAVRDGKVRVFEGDTLCPEAILASACLPTLFQAVDLTDPETGVTEAFWDGGYSGNPALFPLFKPGLPDDLVIVNINPIVREAVPVTPPEIQNRINEISFNAALLRELRAIEFVQRLIEAGSVREGAMKKLRVHMIADDSLMNALSVATKMVPLPGVVAQLKAAGRRAAGSFLGEHGDALGVRQTADLREMFSSPMRA</sequence>
<comment type="caution">
    <text evidence="1">The sequence shown here is derived from an EMBL/GenBank/DDBJ whole genome shotgun (WGS) entry which is preliminary data.</text>
</comment>
<dbReference type="InterPro" id="IPR016035">
    <property type="entry name" value="Acyl_Trfase/lysoPLipase"/>
</dbReference>
<dbReference type="Proteomes" id="UP000006230">
    <property type="component" value="Unassembled WGS sequence"/>
</dbReference>
<dbReference type="eggNOG" id="COG1752">
    <property type="taxonomic scope" value="Bacteria"/>
</dbReference>
<dbReference type="HOGENOM" id="CLU_040292_0_0_5"/>
<evidence type="ECO:0000313" key="2">
    <source>
        <dbReference type="Proteomes" id="UP000006230"/>
    </source>
</evidence>
<dbReference type="STRING" id="314265.R2601_25001"/>
<proteinExistence type="predicted"/>
<dbReference type="Gene3D" id="3.40.1090.10">
    <property type="entry name" value="Cytosolic phospholipase A2 catalytic domain"/>
    <property type="match status" value="1"/>
</dbReference>
<dbReference type="SUPFAM" id="SSF52151">
    <property type="entry name" value="FabD/lysophospholipase-like"/>
    <property type="match status" value="1"/>
</dbReference>